<dbReference type="Proteomes" id="UP001195624">
    <property type="component" value="Unassembled WGS sequence"/>
</dbReference>
<evidence type="ECO:0000313" key="2">
    <source>
        <dbReference type="EMBL" id="MBP2166976.1"/>
    </source>
</evidence>
<evidence type="ECO:0000259" key="1">
    <source>
        <dbReference type="Pfam" id="PF00149"/>
    </source>
</evidence>
<keyword evidence="2" id="KW-0378">Hydrolase</keyword>
<dbReference type="SUPFAM" id="SSF56300">
    <property type="entry name" value="Metallo-dependent phosphatases"/>
    <property type="match status" value="1"/>
</dbReference>
<dbReference type="EMBL" id="JAGGMQ010000001">
    <property type="protein sequence ID" value="MBP2166976.1"/>
    <property type="molecule type" value="Genomic_DNA"/>
</dbReference>
<proteinExistence type="predicted"/>
<dbReference type="PANTHER" id="PTHR42850:SF10">
    <property type="entry name" value="SERINE_THREONINE-PROTEIN PHOSPHATASE 1"/>
    <property type="match status" value="1"/>
</dbReference>
<dbReference type="Gene3D" id="3.60.21.10">
    <property type="match status" value="1"/>
</dbReference>
<dbReference type="InterPro" id="IPR050126">
    <property type="entry name" value="Ap4A_hydrolase"/>
</dbReference>
<dbReference type="InterPro" id="IPR004843">
    <property type="entry name" value="Calcineurin-like_PHP"/>
</dbReference>
<name>A0ABS4P4G0_9GAMM</name>
<evidence type="ECO:0000313" key="3">
    <source>
        <dbReference type="Proteomes" id="UP001195624"/>
    </source>
</evidence>
<dbReference type="GO" id="GO:0004722">
    <property type="term" value="F:protein serine/threonine phosphatase activity"/>
    <property type="evidence" value="ECO:0007669"/>
    <property type="project" value="UniProtKB-EC"/>
</dbReference>
<dbReference type="PANTHER" id="PTHR42850">
    <property type="entry name" value="METALLOPHOSPHOESTERASE"/>
    <property type="match status" value="1"/>
</dbReference>
<keyword evidence="3" id="KW-1185">Reference proteome</keyword>
<gene>
    <name evidence="2" type="ORF">J2125_000168</name>
</gene>
<sequence>MMYQYLNGEEWRHIYIVGDLHGCRALLDQQLIACHFDTAQDLLISVGDIIDRGPDSLACLALLNEPWFRCVLGNHEAMALAAITAGERDLWEMNGGDWFYRLSGAALVSARHALSQCRDLPLILHLTLEERIAVVAHADYPAAHYAWGQQVDFDKVVWSRERITQLQRGRGAAINGADDFYFGHTPLKNPLHAWNQHFIDTGAVFGNRLTLLQLQ</sequence>
<protein>
    <submittedName>
        <fullName evidence="2">Serine/threonine protein phosphatase 1</fullName>
        <ecNumber evidence="2">3.1.3.16</ecNumber>
    </submittedName>
</protein>
<dbReference type="EC" id="3.1.3.16" evidence="2"/>
<accession>A0ABS4P4G0</accession>
<feature type="domain" description="Calcineurin-like phosphoesterase" evidence="1">
    <location>
        <begin position="13"/>
        <end position="109"/>
    </location>
</feature>
<comment type="caution">
    <text evidence="2">The sequence shown here is derived from an EMBL/GenBank/DDBJ whole genome shotgun (WGS) entry which is preliminary data.</text>
</comment>
<dbReference type="RefSeq" id="WP_017799785.1">
    <property type="nucleotide sequence ID" value="NZ_JAGGMQ010000001.1"/>
</dbReference>
<reference evidence="2 3" key="1">
    <citation type="submission" date="2021-03" db="EMBL/GenBank/DDBJ databases">
        <authorList>
            <person name="D'Agostino P."/>
            <person name="Huntemann M."/>
            <person name="Clum A."/>
            <person name="Spunde A."/>
            <person name="Palaniappan K."/>
            <person name="Ritter S."/>
            <person name="Mikhailova N."/>
            <person name="Chen I.-M."/>
            <person name="Stamatis D."/>
            <person name="Reddy T."/>
            <person name="O'Malley R."/>
            <person name="Daum C."/>
            <person name="Shapiro N."/>
            <person name="Ivanova N."/>
            <person name="Kyrpides N."/>
            <person name="Woyke T."/>
        </authorList>
    </citation>
    <scope>NUCLEOTIDE SEQUENCE [LARGE SCALE GENOMIC DNA]</scope>
    <source>
        <strain evidence="2 3">WS4403</strain>
    </source>
</reference>
<reference evidence="3" key="2">
    <citation type="submission" date="2023-07" db="EMBL/GenBank/DDBJ databases">
        <title>Genome mining of underrepresented organisms for secondary metabolites.</title>
        <authorList>
            <person name="D'Agostino P.M."/>
        </authorList>
    </citation>
    <scope>NUCLEOTIDE SEQUENCE [LARGE SCALE GENOMIC DNA]</scope>
    <source>
        <strain evidence="3">WS4403</strain>
    </source>
</reference>
<dbReference type="InterPro" id="IPR029052">
    <property type="entry name" value="Metallo-depent_PP-like"/>
</dbReference>
<organism evidence="2 3">
    <name type="scientific">Winslowiella toletana</name>
    <dbReference type="NCBI Taxonomy" id="92490"/>
    <lineage>
        <taxon>Bacteria</taxon>
        <taxon>Pseudomonadati</taxon>
        <taxon>Pseudomonadota</taxon>
        <taxon>Gammaproteobacteria</taxon>
        <taxon>Enterobacterales</taxon>
        <taxon>Erwiniaceae</taxon>
        <taxon>Winslowiella</taxon>
    </lineage>
</organism>
<dbReference type="Pfam" id="PF00149">
    <property type="entry name" value="Metallophos"/>
    <property type="match status" value="1"/>
</dbReference>